<organism evidence="1 2">
    <name type="scientific">Robertmurraya mangrovi</name>
    <dbReference type="NCBI Taxonomy" id="3098077"/>
    <lineage>
        <taxon>Bacteria</taxon>
        <taxon>Bacillati</taxon>
        <taxon>Bacillota</taxon>
        <taxon>Bacilli</taxon>
        <taxon>Bacillales</taxon>
        <taxon>Bacillaceae</taxon>
        <taxon>Robertmurraya</taxon>
    </lineage>
</organism>
<protein>
    <submittedName>
        <fullName evidence="1">DUF3841 domain-containing protein</fullName>
    </submittedName>
</protein>
<dbReference type="EMBL" id="JAXOFX010000008">
    <property type="protein sequence ID" value="MDZ5472701.1"/>
    <property type="molecule type" value="Genomic_DNA"/>
</dbReference>
<comment type="caution">
    <text evidence="1">The sequence shown here is derived from an EMBL/GenBank/DDBJ whole genome shotgun (WGS) entry which is preliminary data.</text>
</comment>
<gene>
    <name evidence="1" type="ORF">SM124_13260</name>
</gene>
<accession>A0ABU5IZY3</accession>
<dbReference type="RefSeq" id="WP_322447004.1">
    <property type="nucleotide sequence ID" value="NZ_JAXOFX010000008.1"/>
</dbReference>
<dbReference type="Pfam" id="PF12952">
    <property type="entry name" value="DUF3841"/>
    <property type="match status" value="1"/>
</dbReference>
<evidence type="ECO:0000313" key="2">
    <source>
        <dbReference type="Proteomes" id="UP001290455"/>
    </source>
</evidence>
<keyword evidence="2" id="KW-1185">Reference proteome</keyword>
<proteinExistence type="predicted"/>
<name>A0ABU5IZY3_9BACI</name>
<dbReference type="Proteomes" id="UP001290455">
    <property type="component" value="Unassembled WGS sequence"/>
</dbReference>
<evidence type="ECO:0000313" key="1">
    <source>
        <dbReference type="EMBL" id="MDZ5472701.1"/>
    </source>
</evidence>
<sequence>MIVYTVKPEKMYHLMRKQGYYEGSEKHIFWPEQLTKPYQWMMKQLAKTIPDYDGTTYPVWVWKRRPNRNEKPSFRKGNRGVILTLDIPDDQILWSCFHKWDFVMTEHPVTITEDEWNRFDQGQMSREEIEQTWERIFDFDLLRNIDPEWNGVFDPNWIQGVTPRITMDQVKRVERFMGKE</sequence>
<dbReference type="InterPro" id="IPR024211">
    <property type="entry name" value="DUF3841"/>
</dbReference>
<reference evidence="1 2" key="1">
    <citation type="submission" date="2023-11" db="EMBL/GenBank/DDBJ databases">
        <title>Bacillus jintuensis, isolated from a mudflat on the Beibu Gulf coast.</title>
        <authorList>
            <person name="Li M."/>
        </authorList>
    </citation>
    <scope>NUCLEOTIDE SEQUENCE [LARGE SCALE GENOMIC DNA]</scope>
    <source>
        <strain evidence="1 2">31A1R</strain>
    </source>
</reference>